<protein>
    <recommendedName>
        <fullName evidence="1">GAF domain-containing protein</fullName>
    </recommendedName>
</protein>
<comment type="caution">
    <text evidence="2">The sequence shown here is derived from an EMBL/GenBank/DDBJ whole genome shotgun (WGS) entry which is preliminary data.</text>
</comment>
<organism evidence="2 3">
    <name type="scientific">Oxalicibacterium faecigallinarum</name>
    <dbReference type="NCBI Taxonomy" id="573741"/>
    <lineage>
        <taxon>Bacteria</taxon>
        <taxon>Pseudomonadati</taxon>
        <taxon>Pseudomonadota</taxon>
        <taxon>Betaproteobacteria</taxon>
        <taxon>Burkholderiales</taxon>
        <taxon>Oxalobacteraceae</taxon>
        <taxon>Oxalicibacterium</taxon>
    </lineage>
</organism>
<dbReference type="InterPro" id="IPR029016">
    <property type="entry name" value="GAF-like_dom_sf"/>
</dbReference>
<evidence type="ECO:0000313" key="2">
    <source>
        <dbReference type="EMBL" id="GGI16631.1"/>
    </source>
</evidence>
<proteinExistence type="predicted"/>
<dbReference type="EMBL" id="BMDI01000001">
    <property type="protein sequence ID" value="GGI16631.1"/>
    <property type="molecule type" value="Genomic_DNA"/>
</dbReference>
<dbReference type="Proteomes" id="UP000642180">
    <property type="component" value="Unassembled WGS sequence"/>
</dbReference>
<dbReference type="Pfam" id="PF01590">
    <property type="entry name" value="GAF"/>
    <property type="match status" value="1"/>
</dbReference>
<dbReference type="Gene3D" id="3.30.450.40">
    <property type="match status" value="1"/>
</dbReference>
<dbReference type="RefSeq" id="WP_188379694.1">
    <property type="nucleotide sequence ID" value="NZ_BMDI01000001.1"/>
</dbReference>
<dbReference type="SUPFAM" id="SSF55781">
    <property type="entry name" value="GAF domain-like"/>
    <property type="match status" value="1"/>
</dbReference>
<gene>
    <name evidence="2" type="ORF">GCM10008066_04930</name>
</gene>
<dbReference type="InterPro" id="IPR003018">
    <property type="entry name" value="GAF"/>
</dbReference>
<feature type="domain" description="GAF" evidence="1">
    <location>
        <begin position="12"/>
        <end position="128"/>
    </location>
</feature>
<name>A0A8J3AU73_9BURK</name>
<evidence type="ECO:0000313" key="3">
    <source>
        <dbReference type="Proteomes" id="UP000642180"/>
    </source>
</evidence>
<keyword evidence="3" id="KW-1185">Reference proteome</keyword>
<accession>A0A8J3AU73</accession>
<evidence type="ECO:0000259" key="1">
    <source>
        <dbReference type="Pfam" id="PF01590"/>
    </source>
</evidence>
<dbReference type="AlphaFoldDB" id="A0A8J3AU73"/>
<sequence length="130" mass="14453">MTALATDSLQRIERLGKHLFGVAVCLLRFDEALASELNWAQHSAAHVFSTTQAVERDSLQILPTQSSPFQPALGKVDQMDVRFYLSHPVRNATGRVVGALALIHDRPRAFTAGDRLLLEDLLALIERQLH</sequence>
<reference evidence="3" key="1">
    <citation type="journal article" date="2019" name="Int. J. Syst. Evol. Microbiol.">
        <title>The Global Catalogue of Microorganisms (GCM) 10K type strain sequencing project: providing services to taxonomists for standard genome sequencing and annotation.</title>
        <authorList>
            <consortium name="The Broad Institute Genomics Platform"/>
            <consortium name="The Broad Institute Genome Sequencing Center for Infectious Disease"/>
            <person name="Wu L."/>
            <person name="Ma J."/>
        </authorList>
    </citation>
    <scope>NUCLEOTIDE SEQUENCE [LARGE SCALE GENOMIC DNA]</scope>
    <source>
        <strain evidence="3">CCM 2767</strain>
    </source>
</reference>